<accession>A0A699JD84</accession>
<feature type="compositionally biased region" description="Pro residues" evidence="1">
    <location>
        <begin position="66"/>
        <end position="75"/>
    </location>
</feature>
<evidence type="ECO:0000256" key="1">
    <source>
        <dbReference type="SAM" id="MobiDB-lite"/>
    </source>
</evidence>
<gene>
    <name evidence="2" type="ORF">Tci_600876</name>
</gene>
<comment type="caution">
    <text evidence="2">The sequence shown here is derived from an EMBL/GenBank/DDBJ whole genome shotgun (WGS) entry which is preliminary data.</text>
</comment>
<protein>
    <submittedName>
        <fullName evidence="2">Uncharacterized protein</fullName>
    </submittedName>
</protein>
<proteinExistence type="predicted"/>
<evidence type="ECO:0000313" key="2">
    <source>
        <dbReference type="EMBL" id="GFA28904.1"/>
    </source>
</evidence>
<feature type="region of interest" description="Disordered" evidence="1">
    <location>
        <begin position="1"/>
        <end position="81"/>
    </location>
</feature>
<sequence length="159" mass="17425">MFPVTRSIRSHIPLSTKRRPASITPTHSRLPSPPPSRHLLATPPAATPCLGYPTPQPPHHHSRPTNLPPSPPPTPRNATTDLPLITSQPPLATVKAKRGVRLAVISTERVRLDQDSAQVIAMGSVVFVTVIRVRERLVVKTPSRVRLDVSNTTRVRLVL</sequence>
<reference evidence="2" key="1">
    <citation type="journal article" date="2019" name="Sci. Rep.">
        <title>Draft genome of Tanacetum cinerariifolium, the natural source of mosquito coil.</title>
        <authorList>
            <person name="Yamashiro T."/>
            <person name="Shiraishi A."/>
            <person name="Satake H."/>
            <person name="Nakayama K."/>
        </authorList>
    </citation>
    <scope>NUCLEOTIDE SEQUENCE</scope>
</reference>
<dbReference type="EMBL" id="BKCJ010398863">
    <property type="protein sequence ID" value="GFA28904.1"/>
    <property type="molecule type" value="Genomic_DNA"/>
</dbReference>
<name>A0A699JD84_TANCI</name>
<organism evidence="2">
    <name type="scientific">Tanacetum cinerariifolium</name>
    <name type="common">Dalmatian daisy</name>
    <name type="synonym">Chrysanthemum cinerariifolium</name>
    <dbReference type="NCBI Taxonomy" id="118510"/>
    <lineage>
        <taxon>Eukaryota</taxon>
        <taxon>Viridiplantae</taxon>
        <taxon>Streptophyta</taxon>
        <taxon>Embryophyta</taxon>
        <taxon>Tracheophyta</taxon>
        <taxon>Spermatophyta</taxon>
        <taxon>Magnoliopsida</taxon>
        <taxon>eudicotyledons</taxon>
        <taxon>Gunneridae</taxon>
        <taxon>Pentapetalae</taxon>
        <taxon>asterids</taxon>
        <taxon>campanulids</taxon>
        <taxon>Asterales</taxon>
        <taxon>Asteraceae</taxon>
        <taxon>Asteroideae</taxon>
        <taxon>Anthemideae</taxon>
        <taxon>Anthemidinae</taxon>
        <taxon>Tanacetum</taxon>
    </lineage>
</organism>
<dbReference type="AlphaFoldDB" id="A0A699JD84"/>